<evidence type="ECO:0000313" key="2">
    <source>
        <dbReference type="Proteomes" id="UP001285636"/>
    </source>
</evidence>
<feature type="non-terminal residue" evidence="1">
    <location>
        <position position="88"/>
    </location>
</feature>
<feature type="non-terminal residue" evidence="1">
    <location>
        <position position="1"/>
    </location>
</feature>
<dbReference type="EMBL" id="JAWJAY010000764">
    <property type="protein sequence ID" value="MDV2887986.1"/>
    <property type="molecule type" value="Genomic_DNA"/>
</dbReference>
<protein>
    <recommendedName>
        <fullName evidence="3">Fibronectin type-III domain-containing protein</fullName>
    </recommendedName>
</protein>
<proteinExistence type="predicted"/>
<accession>A0AAJ2U5Q9</accession>
<reference evidence="1" key="1">
    <citation type="submission" date="2023-10" db="EMBL/GenBank/DDBJ databases">
        <title>Screening of Alkalihalophilus pseudofirmusBZ-TG-HK211 and Its Alleviation of Salt Stress on Rapeseed Growth.</title>
        <authorList>
            <person name="Zhao B."/>
            <person name="Guo T."/>
        </authorList>
    </citation>
    <scope>NUCLEOTIDE SEQUENCE</scope>
    <source>
        <strain evidence="1">BZ-TG-HK211</strain>
    </source>
</reference>
<organism evidence="1 2">
    <name type="scientific">Alkalihalophilus pseudofirmus</name>
    <name type="common">Bacillus pseudofirmus</name>
    <dbReference type="NCBI Taxonomy" id="79885"/>
    <lineage>
        <taxon>Bacteria</taxon>
        <taxon>Bacillati</taxon>
        <taxon>Bacillota</taxon>
        <taxon>Bacilli</taxon>
        <taxon>Bacillales</taxon>
        <taxon>Bacillaceae</taxon>
        <taxon>Alkalihalophilus</taxon>
    </lineage>
</organism>
<evidence type="ECO:0008006" key="3">
    <source>
        <dbReference type="Google" id="ProtNLM"/>
    </source>
</evidence>
<evidence type="ECO:0000313" key="1">
    <source>
        <dbReference type="EMBL" id="MDV2887986.1"/>
    </source>
</evidence>
<dbReference type="Gene3D" id="2.60.40.10">
    <property type="entry name" value="Immunoglobulins"/>
    <property type="match status" value="1"/>
</dbReference>
<comment type="caution">
    <text evidence="1">The sequence shown here is derived from an EMBL/GenBank/DDBJ whole genome shotgun (WGS) entry which is preliminary data.</text>
</comment>
<gene>
    <name evidence="1" type="ORF">RYX45_22725</name>
</gene>
<dbReference type="AlphaFoldDB" id="A0AAJ2U5Q9"/>
<dbReference type="InterPro" id="IPR013783">
    <property type="entry name" value="Ig-like_fold"/>
</dbReference>
<name>A0AAJ2U5Q9_ALKPS</name>
<dbReference type="Proteomes" id="UP001285636">
    <property type="component" value="Unassembled WGS sequence"/>
</dbReference>
<sequence>PTSCTVSPTLAEGDVTLSWSGASGGINNTISSYEIQYSDSADNITWGAWTALTTVTTTASSGSVSVAPPSTRGNYRRFRVRTRGTAGA</sequence>